<feature type="transmembrane region" description="Helical" evidence="16">
    <location>
        <begin position="634"/>
        <end position="652"/>
    </location>
</feature>
<keyword evidence="2 16" id="KW-0813">Transport</keyword>
<dbReference type="Gene3D" id="2.70.150.10">
    <property type="entry name" value="Calcium-transporting ATPase, cytoplasmic transduction domain A"/>
    <property type="match status" value="1"/>
</dbReference>
<evidence type="ECO:0000256" key="3">
    <source>
        <dbReference type="ARBA" id="ARBA00022475"/>
    </source>
</evidence>
<evidence type="ECO:0000256" key="12">
    <source>
        <dbReference type="ARBA" id="ARBA00022967"/>
    </source>
</evidence>
<dbReference type="InterPro" id="IPR023298">
    <property type="entry name" value="ATPase_P-typ_TM_dom_sf"/>
</dbReference>
<evidence type="ECO:0000256" key="8">
    <source>
        <dbReference type="ARBA" id="ARBA00022741"/>
    </source>
</evidence>
<feature type="transmembrane region" description="Helical" evidence="16">
    <location>
        <begin position="240"/>
        <end position="267"/>
    </location>
</feature>
<dbReference type="GO" id="GO:0005886">
    <property type="term" value="C:plasma membrane"/>
    <property type="evidence" value="ECO:0007669"/>
    <property type="project" value="UniProtKB-SubCell"/>
</dbReference>
<evidence type="ECO:0000313" key="20">
    <source>
        <dbReference type="Proteomes" id="UP000076555"/>
    </source>
</evidence>
<dbReference type="HAMAP" id="MF_00285">
    <property type="entry name" value="KdpB"/>
    <property type="match status" value="1"/>
</dbReference>
<evidence type="ECO:0000256" key="10">
    <source>
        <dbReference type="ARBA" id="ARBA00022842"/>
    </source>
</evidence>
<dbReference type="InterPro" id="IPR044492">
    <property type="entry name" value="P_typ_ATPase_HD_dom"/>
</dbReference>
<keyword evidence="11 16" id="KW-0630">Potassium</keyword>
<comment type="caution">
    <text evidence="19">The sequence shown here is derived from an EMBL/GenBank/DDBJ whole genome shotgun (WGS) entry which is preliminary data.</text>
</comment>
<feature type="binding site" evidence="16">
    <location>
        <position position="369"/>
    </location>
    <ligand>
        <name>ATP</name>
        <dbReference type="ChEBI" id="CHEBI:30616"/>
    </ligand>
</feature>
<dbReference type="SUPFAM" id="SSF81653">
    <property type="entry name" value="Calcium ATPase, transduction domain A"/>
    <property type="match status" value="1"/>
</dbReference>
<keyword evidence="5 16" id="KW-0597">Phosphoprotein</keyword>
<dbReference type="GO" id="GO:0016887">
    <property type="term" value="F:ATP hydrolysis activity"/>
    <property type="evidence" value="ECO:0007669"/>
    <property type="project" value="InterPro"/>
</dbReference>
<comment type="subunit">
    <text evidence="16">The system is composed of three essential subunits: KdpA, KdpB and KdpC.</text>
</comment>
<keyword evidence="6 16" id="KW-0812">Transmembrane</keyword>
<evidence type="ECO:0000256" key="4">
    <source>
        <dbReference type="ARBA" id="ARBA00022538"/>
    </source>
</evidence>
<accession>A0A166KGE5</accession>
<keyword evidence="12 16" id="KW-1278">Translocase</keyword>
<feature type="transmembrane region" description="Helical" evidence="16">
    <location>
        <begin position="85"/>
        <end position="105"/>
    </location>
</feature>
<dbReference type="SFLD" id="SFLDS00003">
    <property type="entry name" value="Haloacid_Dehalogenase"/>
    <property type="match status" value="1"/>
</dbReference>
<keyword evidence="3 16" id="KW-1003">Cell membrane</keyword>
<dbReference type="InterPro" id="IPR008250">
    <property type="entry name" value="ATPase_P-typ_transduc_dom_A_sf"/>
</dbReference>
<dbReference type="SUPFAM" id="SSF56784">
    <property type="entry name" value="HAD-like"/>
    <property type="match status" value="1"/>
</dbReference>
<feature type="active site" description="4-aspartylphosphate intermediate" evidence="16">
    <location>
        <position position="328"/>
    </location>
</feature>
<keyword evidence="10 16" id="KW-0460">Magnesium</keyword>
<feature type="binding site" evidence="16">
    <location>
        <position position="415"/>
    </location>
    <ligand>
        <name>ATP</name>
        <dbReference type="ChEBI" id="CHEBI:30616"/>
    </ligand>
</feature>
<comment type="caution">
    <text evidence="16">Lacks conserved residue(s) required for the propagation of feature annotation.</text>
</comment>
<dbReference type="InterPro" id="IPR006391">
    <property type="entry name" value="P-type_ATPase_bsu_IA"/>
</dbReference>
<keyword evidence="4 16" id="KW-0633">Potassium transport</keyword>
<feature type="transmembrane region" description="Helical" evidence="16">
    <location>
        <begin position="273"/>
        <end position="298"/>
    </location>
</feature>
<feature type="transmembrane region" description="Helical" evidence="16">
    <location>
        <begin position="672"/>
        <end position="690"/>
    </location>
</feature>
<dbReference type="InterPro" id="IPR001757">
    <property type="entry name" value="P_typ_ATPase"/>
</dbReference>
<feature type="transmembrane region" description="Helical" evidence="16">
    <location>
        <begin position="55"/>
        <end position="73"/>
    </location>
</feature>
<dbReference type="InterPro" id="IPR023214">
    <property type="entry name" value="HAD_sf"/>
</dbReference>
<keyword evidence="7 16" id="KW-0479">Metal-binding</keyword>
<evidence type="ECO:0000256" key="16">
    <source>
        <dbReference type="HAMAP-Rule" id="MF_00285"/>
    </source>
</evidence>
<dbReference type="RefSeq" id="WP_063871669.1">
    <property type="nucleotide sequence ID" value="NZ_CAWMRI010000046.1"/>
</dbReference>
<evidence type="ECO:0000256" key="1">
    <source>
        <dbReference type="ARBA" id="ARBA00004141"/>
    </source>
</evidence>
<gene>
    <name evidence="16" type="primary">kdpB</name>
    <name evidence="19" type="ORF">A2T98_04070</name>
</gene>
<dbReference type="SUPFAM" id="SSF81665">
    <property type="entry name" value="Calcium ATPase, transmembrane domain M"/>
    <property type="match status" value="1"/>
</dbReference>
<dbReference type="GO" id="GO:0000287">
    <property type="term" value="F:magnesium ion binding"/>
    <property type="evidence" value="ECO:0007669"/>
    <property type="project" value="UniProtKB-UniRule"/>
</dbReference>
<comment type="similarity">
    <text evidence="16">Belongs to the cation transport ATPase (P-type) (TC 3.A.3) family. Type IA subfamily.</text>
</comment>
<keyword evidence="13 16" id="KW-1133">Transmembrane helix</keyword>
<feature type="binding site" evidence="16">
    <location>
        <position position="542"/>
    </location>
    <ligand>
        <name>Mg(2+)</name>
        <dbReference type="ChEBI" id="CHEBI:18420"/>
    </ligand>
</feature>
<keyword evidence="15 16" id="KW-0472">Membrane</keyword>
<dbReference type="SFLD" id="SFLDF00027">
    <property type="entry name" value="p-type_atpase"/>
    <property type="match status" value="1"/>
</dbReference>
<protein>
    <recommendedName>
        <fullName evidence="16">Potassium-transporting ATPase ATP-binding subunit</fullName>
        <ecNumber evidence="16">7.2.2.6</ecNumber>
    </recommendedName>
    <alternativeName>
        <fullName evidence="16">ATP phosphohydrolase [potassium-transporting] B chain</fullName>
    </alternativeName>
    <alternativeName>
        <fullName evidence="16">Potassium-binding and translocating subunit B</fullName>
    </alternativeName>
    <alternativeName>
        <fullName evidence="16">Potassium-translocating ATPase B chain</fullName>
    </alternativeName>
</protein>
<evidence type="ECO:0000256" key="6">
    <source>
        <dbReference type="ARBA" id="ARBA00022692"/>
    </source>
</evidence>
<evidence type="ECO:0000313" key="19">
    <source>
        <dbReference type="EMBL" id="KZL51086.1"/>
    </source>
</evidence>
<dbReference type="InterPro" id="IPR036412">
    <property type="entry name" value="HAD-like_sf"/>
</dbReference>
<evidence type="ECO:0000256" key="13">
    <source>
        <dbReference type="ARBA" id="ARBA00022989"/>
    </source>
</evidence>
<dbReference type="Proteomes" id="UP000076555">
    <property type="component" value="Unassembled WGS sequence"/>
</dbReference>
<dbReference type="PROSITE" id="PS00154">
    <property type="entry name" value="ATPASE_E1_E2"/>
    <property type="match status" value="1"/>
</dbReference>
<organism evidence="19 20">
    <name type="scientific">Nodularia spumigena CENA596</name>
    <dbReference type="NCBI Taxonomy" id="1819295"/>
    <lineage>
        <taxon>Bacteria</taxon>
        <taxon>Bacillati</taxon>
        <taxon>Cyanobacteriota</taxon>
        <taxon>Cyanophyceae</taxon>
        <taxon>Nostocales</taxon>
        <taxon>Nodulariaceae</taxon>
        <taxon>Nodularia</taxon>
    </lineage>
</organism>
<dbReference type="Pfam" id="PF00702">
    <property type="entry name" value="Hydrolase"/>
    <property type="match status" value="1"/>
</dbReference>
<keyword evidence="9 16" id="KW-0067">ATP-binding</keyword>
<sequence>MNVAPTSKAKSSTVRSGDRRQALKQAKINPKKLYLRAIWDAFVKLHPRYAIKNPVIFLVWLGTLVALVFAIAPNLSGVAQENNPHLFNGLLTGILFLTVWLANFAEALAEGRGKAQADALRATKSETIAKKLALDGTISEVPSMSLRQGDTIYLVAGDIIPADGKVIMGVASVDESAITGETVPILKESGSDVAGSVIGSTRIITDELIIRLTADPDKGFIDQMIALLAGKQRSKTPNEITLTIVLAVLSLVSLLAVATLAVFAYYVQSPVSVPILIALFVALLPTTIGGLLSAIGIAGMDRVAQFNIIATSGKAVEACGNVNTLILDKTGTITLGNRLAEEFIPINGHSLQEMAHIALAASVFDDTPEGKSIIRLAQSYGGQFEFDLNQAVGVEFSEVTRISGTNLSGGREARKGAVGAIIEFIRLGNGQVPPELNSVYESISQQGGTPLAVCLDQEIYGLIYLKDIIKPGIRERFGQLRRMGINTIMLTGDNQITAAVIAHEAGVNEFIAEATPEDKVRVIHREQAAGKVVAMTGDGTNDAPALAKANVGVVMNTGTQAAKEAANIIDFDSDPTKLIDIVSIGQQLLMTRGVITTFSFANNIAKYFAIIPFIFTATNLQSLNIMNLSSANSAVLSTLIYNALIIPALIPLALKGVQFKYLTANQLLQRHLLIYGFGGIIVPFIAIKLIDMLMATTGWV</sequence>
<comment type="subcellular location">
    <subcellularLocation>
        <location evidence="16">Cell membrane</location>
        <topology evidence="16">Multi-pass membrane protein</topology>
    </subcellularLocation>
    <subcellularLocation>
        <location evidence="1">Membrane</location>
        <topology evidence="1">Multi-pass membrane protein</topology>
    </subcellularLocation>
</comment>
<reference evidence="19 20" key="1">
    <citation type="submission" date="2016-04" db="EMBL/GenBank/DDBJ databases">
        <title>Draft Genome Assembly of the Bloom-forming Cyanobacterium Nodularia spumigena Strain CENA596 in Shrimp Production Ponds.</title>
        <authorList>
            <person name="Popin R.V."/>
            <person name="Rigonato J."/>
            <person name="Abreu V.A."/>
            <person name="Andreote A.P."/>
            <person name="Silveira S.B."/>
            <person name="Odebrecht C."/>
            <person name="Fiore M.F."/>
        </authorList>
    </citation>
    <scope>NUCLEOTIDE SEQUENCE [LARGE SCALE GENOMIC DNA]</scope>
    <source>
        <strain evidence="19 20">CENA596</strain>
    </source>
</reference>
<evidence type="ECO:0000256" key="2">
    <source>
        <dbReference type="ARBA" id="ARBA00022448"/>
    </source>
</evidence>
<dbReference type="SFLD" id="SFLDG00002">
    <property type="entry name" value="C1.7:_P-type_atpase_like"/>
    <property type="match status" value="1"/>
</dbReference>
<feature type="region of interest" description="Disordered" evidence="17">
    <location>
        <begin position="1"/>
        <end position="21"/>
    </location>
</feature>
<dbReference type="EMBL" id="LWAJ01000046">
    <property type="protein sequence ID" value="KZL51086.1"/>
    <property type="molecule type" value="Genomic_DNA"/>
</dbReference>
<evidence type="ECO:0000256" key="5">
    <source>
        <dbReference type="ARBA" id="ARBA00022553"/>
    </source>
</evidence>
<evidence type="ECO:0000259" key="18">
    <source>
        <dbReference type="Pfam" id="PF00122"/>
    </source>
</evidence>
<keyword evidence="8 16" id="KW-0547">Nucleotide-binding</keyword>
<dbReference type="InterPro" id="IPR023299">
    <property type="entry name" value="ATPase_P-typ_cyto_dom_N"/>
</dbReference>
<evidence type="ECO:0000256" key="7">
    <source>
        <dbReference type="ARBA" id="ARBA00022723"/>
    </source>
</evidence>
<dbReference type="InterPro" id="IPR059000">
    <property type="entry name" value="ATPase_P-type_domA"/>
</dbReference>
<feature type="binding site" evidence="16">
    <location>
        <position position="365"/>
    </location>
    <ligand>
        <name>ATP</name>
        <dbReference type="ChEBI" id="CHEBI:30616"/>
    </ligand>
</feature>
<evidence type="ECO:0000256" key="11">
    <source>
        <dbReference type="ARBA" id="ARBA00022958"/>
    </source>
</evidence>
<dbReference type="AlphaFoldDB" id="A0A166KGE5"/>
<dbReference type="InterPro" id="IPR018303">
    <property type="entry name" value="ATPase_P-typ_P_site"/>
</dbReference>
<dbReference type="Pfam" id="PF00122">
    <property type="entry name" value="E1-E2_ATPase"/>
    <property type="match status" value="1"/>
</dbReference>
<dbReference type="PRINTS" id="PR00119">
    <property type="entry name" value="CATATPASE"/>
</dbReference>
<dbReference type="NCBIfam" id="TIGR01494">
    <property type="entry name" value="ATPase_P-type"/>
    <property type="match status" value="2"/>
</dbReference>
<comment type="catalytic activity">
    <reaction evidence="16">
        <text>K(+)(out) + ATP + H2O = K(+)(in) + ADP + phosphate + H(+)</text>
        <dbReference type="Rhea" id="RHEA:16777"/>
        <dbReference type="ChEBI" id="CHEBI:15377"/>
        <dbReference type="ChEBI" id="CHEBI:15378"/>
        <dbReference type="ChEBI" id="CHEBI:29103"/>
        <dbReference type="ChEBI" id="CHEBI:30616"/>
        <dbReference type="ChEBI" id="CHEBI:43474"/>
        <dbReference type="ChEBI" id="CHEBI:456216"/>
        <dbReference type="EC" id="7.2.2.6"/>
    </reaction>
</comment>
<dbReference type="NCBIfam" id="TIGR01497">
    <property type="entry name" value="kdpB"/>
    <property type="match status" value="1"/>
</dbReference>
<evidence type="ECO:0000256" key="15">
    <source>
        <dbReference type="ARBA" id="ARBA00023136"/>
    </source>
</evidence>
<proteinExistence type="inferred from homology"/>
<dbReference type="PANTHER" id="PTHR43743">
    <property type="entry name" value="POTASSIUM-TRANSPORTING ATPASE ATP-BINDING SUBUNIT"/>
    <property type="match status" value="1"/>
</dbReference>
<evidence type="ECO:0000256" key="9">
    <source>
        <dbReference type="ARBA" id="ARBA00022840"/>
    </source>
</evidence>
<feature type="binding site" evidence="16">
    <location>
        <position position="538"/>
    </location>
    <ligand>
        <name>Mg(2+)</name>
        <dbReference type="ChEBI" id="CHEBI:18420"/>
    </ligand>
</feature>
<dbReference type="OrthoDB" id="438550at2"/>
<dbReference type="PANTHER" id="PTHR43743:SF1">
    <property type="entry name" value="POTASSIUM-TRANSPORTING ATPASE ATP-BINDING SUBUNIT"/>
    <property type="match status" value="1"/>
</dbReference>
<dbReference type="Gene3D" id="3.40.1110.10">
    <property type="entry name" value="Calcium-transporting ATPase, cytoplasmic domain N"/>
    <property type="match status" value="1"/>
</dbReference>
<dbReference type="Gene3D" id="3.40.50.1000">
    <property type="entry name" value="HAD superfamily/HAD-like"/>
    <property type="match status" value="1"/>
</dbReference>
<dbReference type="EC" id="7.2.2.6" evidence="16"/>
<keyword evidence="14 16" id="KW-0406">Ion transport</keyword>
<feature type="compositionally biased region" description="Polar residues" evidence="17">
    <location>
        <begin position="1"/>
        <end position="15"/>
    </location>
</feature>
<feature type="domain" description="P-type ATPase A" evidence="18">
    <location>
        <begin position="127"/>
        <end position="228"/>
    </location>
</feature>
<comment type="function">
    <text evidence="16">Part of the high-affinity ATP-driven potassium transport (or Kdp) system, which catalyzes the hydrolysis of ATP coupled with the electrogenic transport of potassium into the cytoplasm. This subunit is responsible for energy coupling to the transport system and for the release of the potassium ions to the cytoplasm.</text>
</comment>
<dbReference type="GO" id="GO:0008556">
    <property type="term" value="F:P-type potassium transmembrane transporter activity"/>
    <property type="evidence" value="ECO:0007669"/>
    <property type="project" value="UniProtKB-UniRule"/>
</dbReference>
<evidence type="ECO:0000256" key="14">
    <source>
        <dbReference type="ARBA" id="ARBA00023065"/>
    </source>
</evidence>
<dbReference type="GO" id="GO:0005524">
    <property type="term" value="F:ATP binding"/>
    <property type="evidence" value="ECO:0007669"/>
    <property type="project" value="UniProtKB-UniRule"/>
</dbReference>
<feature type="transmembrane region" description="Helical" evidence="16">
    <location>
        <begin position="593"/>
        <end position="614"/>
    </location>
</feature>
<evidence type="ECO:0000256" key="17">
    <source>
        <dbReference type="SAM" id="MobiDB-lite"/>
    </source>
</evidence>
<name>A0A166KGE5_NODSP</name>